<evidence type="ECO:0000256" key="1">
    <source>
        <dbReference type="ARBA" id="ARBA00004479"/>
    </source>
</evidence>
<keyword evidence="5" id="KW-0732">Signal</keyword>
<keyword evidence="11" id="KW-0325">Glycoprotein</keyword>
<dbReference type="PROSITE" id="PS50011">
    <property type="entry name" value="PROTEIN_KINASE_DOM"/>
    <property type="match status" value="1"/>
</dbReference>
<dbReference type="PANTHER" id="PTHR27009">
    <property type="entry name" value="RUST RESISTANCE KINASE LR10-RELATED"/>
    <property type="match status" value="1"/>
</dbReference>
<gene>
    <name evidence="15" type="primary">LRK10_88</name>
    <name evidence="15" type="ORF">CK203_042834</name>
</gene>
<evidence type="ECO:0000256" key="10">
    <source>
        <dbReference type="ARBA" id="ARBA00023136"/>
    </source>
</evidence>
<dbReference type="GO" id="GO:0005524">
    <property type="term" value="F:ATP binding"/>
    <property type="evidence" value="ECO:0007669"/>
    <property type="project" value="UniProtKB-UniRule"/>
</dbReference>
<dbReference type="PROSITE" id="PS00108">
    <property type="entry name" value="PROTEIN_KINASE_ST"/>
    <property type="match status" value="1"/>
</dbReference>
<evidence type="ECO:0000256" key="7">
    <source>
        <dbReference type="ARBA" id="ARBA00022777"/>
    </source>
</evidence>
<keyword evidence="3" id="KW-0808">Transferase</keyword>
<dbReference type="InterPro" id="IPR000719">
    <property type="entry name" value="Prot_kinase_dom"/>
</dbReference>
<keyword evidence="2 13" id="KW-0723">Serine/threonine-protein kinase</keyword>
<keyword evidence="9" id="KW-1133">Transmembrane helix</keyword>
<keyword evidence="6 12" id="KW-0547">Nucleotide-binding</keyword>
<dbReference type="InterPro" id="IPR017441">
    <property type="entry name" value="Protein_kinase_ATP_BS"/>
</dbReference>
<evidence type="ECO:0000256" key="8">
    <source>
        <dbReference type="ARBA" id="ARBA00022840"/>
    </source>
</evidence>
<dbReference type="GO" id="GO:0004674">
    <property type="term" value="F:protein serine/threonine kinase activity"/>
    <property type="evidence" value="ECO:0007669"/>
    <property type="project" value="UniProtKB-KW"/>
</dbReference>
<evidence type="ECO:0000313" key="15">
    <source>
        <dbReference type="EMBL" id="RVW86739.1"/>
    </source>
</evidence>
<dbReference type="Proteomes" id="UP000288805">
    <property type="component" value="Unassembled WGS sequence"/>
</dbReference>
<comment type="subcellular location">
    <subcellularLocation>
        <location evidence="1">Membrane</location>
        <topology evidence="1">Single-pass type I membrane protein</topology>
    </subcellularLocation>
</comment>
<dbReference type="AlphaFoldDB" id="A0A438HQL8"/>
<dbReference type="InterPro" id="IPR011009">
    <property type="entry name" value="Kinase-like_dom_sf"/>
</dbReference>
<evidence type="ECO:0000256" key="2">
    <source>
        <dbReference type="ARBA" id="ARBA00022527"/>
    </source>
</evidence>
<feature type="binding site" evidence="12">
    <location>
        <position position="132"/>
    </location>
    <ligand>
        <name>ATP</name>
        <dbReference type="ChEBI" id="CHEBI:30616"/>
    </ligand>
</feature>
<protein>
    <submittedName>
        <fullName evidence="15">Rust resistance kinase Lr10</fullName>
    </submittedName>
</protein>
<dbReference type="FunFam" id="1.10.510.10:FF:001424">
    <property type="entry name" value="Protein kinase superfamily protein"/>
    <property type="match status" value="1"/>
</dbReference>
<evidence type="ECO:0000256" key="9">
    <source>
        <dbReference type="ARBA" id="ARBA00022989"/>
    </source>
</evidence>
<sequence length="334" mass="37624">MSPPVLLTVMSAGIAVGRLLTWLIMKEEEPRIDPEDRAAEKAAAVGKMKRELVASEARKKAAAEVEEEETDDDEERMKVEMAIENMQKEKPVRFSSKQLAAYTRNYSTKLGSGGFGEVHKGEFPNGAQMAVKVKALVYEYMANGSLDRLLFGKRHRIEWDKLYEIAVGAAKGLEYLHHYCRQRIIHYDIKPGNVLLDSNFCPKLADFGLAKLYDIDITHVNLSRHAGTPGYAAPEVWIPFPVSYMMSDFQKRVWEKFNKGELEGIMRDSGIEEKDMEKAKRMSMVALWCVQYIPEARPSMISVVKILEGVAEVATPPNPFQHLASSSATCTDKF</sequence>
<dbReference type="EMBL" id="QGNW01000190">
    <property type="protein sequence ID" value="RVW86739.1"/>
    <property type="molecule type" value="Genomic_DNA"/>
</dbReference>
<reference evidence="15 16" key="1">
    <citation type="journal article" date="2018" name="PLoS Genet.">
        <title>Population sequencing reveals clonal diversity and ancestral inbreeding in the grapevine cultivar Chardonnay.</title>
        <authorList>
            <person name="Roach M.J."/>
            <person name="Johnson D.L."/>
            <person name="Bohlmann J."/>
            <person name="van Vuuren H.J."/>
            <person name="Jones S.J."/>
            <person name="Pretorius I.S."/>
            <person name="Schmidt S.A."/>
            <person name="Borneman A.R."/>
        </authorList>
    </citation>
    <scope>NUCLEOTIDE SEQUENCE [LARGE SCALE GENOMIC DNA]</scope>
    <source>
        <strain evidence="16">cv. Chardonnay</strain>
        <tissue evidence="15">Leaf</tissue>
    </source>
</reference>
<evidence type="ECO:0000313" key="16">
    <source>
        <dbReference type="Proteomes" id="UP000288805"/>
    </source>
</evidence>
<comment type="caution">
    <text evidence="15">The sequence shown here is derived from an EMBL/GenBank/DDBJ whole genome shotgun (WGS) entry which is preliminary data.</text>
</comment>
<dbReference type="GO" id="GO:0016020">
    <property type="term" value="C:membrane"/>
    <property type="evidence" value="ECO:0007669"/>
    <property type="project" value="UniProtKB-SubCell"/>
</dbReference>
<dbReference type="SMART" id="SM00220">
    <property type="entry name" value="S_TKc"/>
    <property type="match status" value="1"/>
</dbReference>
<evidence type="ECO:0000256" key="12">
    <source>
        <dbReference type="PROSITE-ProRule" id="PRU10141"/>
    </source>
</evidence>
<dbReference type="InterPro" id="IPR045874">
    <property type="entry name" value="LRK10/LRL21-25-like"/>
</dbReference>
<name>A0A438HQL8_VITVI</name>
<dbReference type="PROSITE" id="PS00107">
    <property type="entry name" value="PROTEIN_KINASE_ATP"/>
    <property type="match status" value="1"/>
</dbReference>
<evidence type="ECO:0000256" key="3">
    <source>
        <dbReference type="ARBA" id="ARBA00022679"/>
    </source>
</evidence>
<dbReference type="Pfam" id="PF00069">
    <property type="entry name" value="Pkinase"/>
    <property type="match status" value="1"/>
</dbReference>
<dbReference type="Gene3D" id="1.10.510.10">
    <property type="entry name" value="Transferase(Phosphotransferase) domain 1"/>
    <property type="match status" value="2"/>
</dbReference>
<comment type="similarity">
    <text evidence="13">Belongs to the protein kinase superfamily.</text>
</comment>
<keyword evidence="4" id="KW-0812">Transmembrane</keyword>
<dbReference type="InterPro" id="IPR008271">
    <property type="entry name" value="Ser/Thr_kinase_AS"/>
</dbReference>
<feature type="domain" description="Protein kinase" evidence="14">
    <location>
        <begin position="39"/>
        <end position="334"/>
    </location>
</feature>
<proteinExistence type="inferred from homology"/>
<keyword evidence="8 12" id="KW-0067">ATP-binding</keyword>
<evidence type="ECO:0000256" key="11">
    <source>
        <dbReference type="ARBA" id="ARBA00023180"/>
    </source>
</evidence>
<organism evidence="15 16">
    <name type="scientific">Vitis vinifera</name>
    <name type="common">Grape</name>
    <dbReference type="NCBI Taxonomy" id="29760"/>
    <lineage>
        <taxon>Eukaryota</taxon>
        <taxon>Viridiplantae</taxon>
        <taxon>Streptophyta</taxon>
        <taxon>Embryophyta</taxon>
        <taxon>Tracheophyta</taxon>
        <taxon>Spermatophyta</taxon>
        <taxon>Magnoliopsida</taxon>
        <taxon>eudicotyledons</taxon>
        <taxon>Gunneridae</taxon>
        <taxon>Pentapetalae</taxon>
        <taxon>rosids</taxon>
        <taxon>Vitales</taxon>
        <taxon>Vitaceae</taxon>
        <taxon>Viteae</taxon>
        <taxon>Vitis</taxon>
    </lineage>
</organism>
<dbReference type="SUPFAM" id="SSF56112">
    <property type="entry name" value="Protein kinase-like (PK-like)"/>
    <property type="match status" value="1"/>
</dbReference>
<evidence type="ECO:0000256" key="13">
    <source>
        <dbReference type="RuleBase" id="RU000304"/>
    </source>
</evidence>
<dbReference type="Gene3D" id="3.30.200.20">
    <property type="entry name" value="Phosphorylase Kinase, domain 1"/>
    <property type="match status" value="1"/>
</dbReference>
<accession>A0A438HQL8</accession>
<keyword evidence="10" id="KW-0472">Membrane</keyword>
<keyword evidence="7 15" id="KW-0418">Kinase</keyword>
<evidence type="ECO:0000259" key="14">
    <source>
        <dbReference type="PROSITE" id="PS50011"/>
    </source>
</evidence>
<evidence type="ECO:0000256" key="4">
    <source>
        <dbReference type="ARBA" id="ARBA00022692"/>
    </source>
</evidence>
<evidence type="ECO:0000256" key="5">
    <source>
        <dbReference type="ARBA" id="ARBA00022729"/>
    </source>
</evidence>
<evidence type="ECO:0000256" key="6">
    <source>
        <dbReference type="ARBA" id="ARBA00022741"/>
    </source>
</evidence>